<dbReference type="AlphaFoldDB" id="A0A2W5NQA3"/>
<dbReference type="Proteomes" id="UP000249082">
    <property type="component" value="Unassembled WGS sequence"/>
</dbReference>
<sequence>MTFLTLDRVACSAPDGSPLFSDLTFSLGRETLGLVGRNGAGKSTLLRAIAGEAPVLEGTITRQGRVGLLHQLPPDESASVAEALGLAAQFARLDRIAEGRFEDDDFDLADWTLPERFEKAAALAGFADLDPQRPLCAFSGGQRTRLMLTGLLMGEPDVLLLDEPTNNLDEAGRKVVADLLDGWPGGALVASHDRELLRRADRIVELTGTGVHMVGGGWDAFDEQRSRERARAAEVLERSEDALRRSRRERQEEVEKQARRDSRGRQDAARGGAPKILLGARRQRAEETGGRQGKLGDERVGRAQQDLDAARREVEVLAPIHIELPPSGLPSGHVLIEARGITCTRGGRHLFGPLDLVIRGPRRIAVTGANGSGKTSLIRILSGLDRPDGGPDGGEIRAERSRSALLDQHVSLLGDGGTVLDAYLRLDPGTDRHAAHAALARFGFRNAWAERDVAGLSGGERMRLALACLFTRREVPWLLILDEPTNHLDLASAEMLEQALRGYDGAVVCVSHDRAFREALGLEETIALG</sequence>
<name>A0A2W5NQA3_9SPHN</name>
<dbReference type="EMBL" id="QFPX01000020">
    <property type="protein sequence ID" value="PZQ52875.1"/>
    <property type="molecule type" value="Genomic_DNA"/>
</dbReference>
<dbReference type="CDD" id="cd03221">
    <property type="entry name" value="ABCF_EF-3"/>
    <property type="match status" value="2"/>
</dbReference>
<comment type="caution">
    <text evidence="6">The sequence shown here is derived from an EMBL/GenBank/DDBJ whole genome shotgun (WGS) entry which is preliminary data.</text>
</comment>
<keyword evidence="2" id="KW-0547">Nucleotide-binding</keyword>
<evidence type="ECO:0000313" key="7">
    <source>
        <dbReference type="Proteomes" id="UP000249082"/>
    </source>
</evidence>
<dbReference type="SUPFAM" id="SSF52540">
    <property type="entry name" value="P-loop containing nucleoside triphosphate hydrolases"/>
    <property type="match status" value="2"/>
</dbReference>
<dbReference type="Gene3D" id="3.40.50.300">
    <property type="entry name" value="P-loop containing nucleotide triphosphate hydrolases"/>
    <property type="match status" value="2"/>
</dbReference>
<dbReference type="InterPro" id="IPR017871">
    <property type="entry name" value="ABC_transporter-like_CS"/>
</dbReference>
<keyword evidence="3" id="KW-0067">ATP-binding</keyword>
<dbReference type="PROSITE" id="PS00211">
    <property type="entry name" value="ABC_TRANSPORTER_1"/>
    <property type="match status" value="1"/>
</dbReference>
<dbReference type="PROSITE" id="PS50893">
    <property type="entry name" value="ABC_TRANSPORTER_2"/>
    <property type="match status" value="1"/>
</dbReference>
<evidence type="ECO:0000256" key="4">
    <source>
        <dbReference type="SAM" id="MobiDB-lite"/>
    </source>
</evidence>
<feature type="region of interest" description="Disordered" evidence="4">
    <location>
        <begin position="237"/>
        <end position="301"/>
    </location>
</feature>
<keyword evidence="1" id="KW-0677">Repeat</keyword>
<dbReference type="SMART" id="SM00382">
    <property type="entry name" value="AAA"/>
    <property type="match status" value="2"/>
</dbReference>
<accession>A0A2W5NQA3</accession>
<protein>
    <submittedName>
        <fullName evidence="6">ABC transporter</fullName>
    </submittedName>
</protein>
<dbReference type="GO" id="GO:0005524">
    <property type="term" value="F:ATP binding"/>
    <property type="evidence" value="ECO:0007669"/>
    <property type="project" value="UniProtKB-KW"/>
</dbReference>
<feature type="compositionally biased region" description="Basic and acidic residues" evidence="4">
    <location>
        <begin position="237"/>
        <end position="268"/>
    </location>
</feature>
<evidence type="ECO:0000256" key="3">
    <source>
        <dbReference type="ARBA" id="ARBA00022840"/>
    </source>
</evidence>
<dbReference type="InterPro" id="IPR003439">
    <property type="entry name" value="ABC_transporter-like_ATP-bd"/>
</dbReference>
<reference evidence="6 7" key="1">
    <citation type="submission" date="2017-08" db="EMBL/GenBank/DDBJ databases">
        <title>Infants hospitalized years apart are colonized by the same room-sourced microbial strains.</title>
        <authorList>
            <person name="Brooks B."/>
            <person name="Olm M.R."/>
            <person name="Firek B.A."/>
            <person name="Baker R."/>
            <person name="Thomas B.C."/>
            <person name="Morowitz M.J."/>
            <person name="Banfield J.F."/>
        </authorList>
    </citation>
    <scope>NUCLEOTIDE SEQUENCE [LARGE SCALE GENOMIC DNA]</scope>
    <source>
        <strain evidence="6">S2_005_002_R2_33</strain>
    </source>
</reference>
<dbReference type="InterPro" id="IPR050611">
    <property type="entry name" value="ABCF"/>
</dbReference>
<evidence type="ECO:0000256" key="2">
    <source>
        <dbReference type="ARBA" id="ARBA00022741"/>
    </source>
</evidence>
<gene>
    <name evidence="6" type="ORF">DI555_19395</name>
</gene>
<organism evidence="6 7">
    <name type="scientific">Novosphingobium pentaromativorans</name>
    <dbReference type="NCBI Taxonomy" id="205844"/>
    <lineage>
        <taxon>Bacteria</taxon>
        <taxon>Pseudomonadati</taxon>
        <taxon>Pseudomonadota</taxon>
        <taxon>Alphaproteobacteria</taxon>
        <taxon>Sphingomonadales</taxon>
        <taxon>Sphingomonadaceae</taxon>
        <taxon>Novosphingobium</taxon>
    </lineage>
</organism>
<dbReference type="GO" id="GO:0016887">
    <property type="term" value="F:ATP hydrolysis activity"/>
    <property type="evidence" value="ECO:0007669"/>
    <property type="project" value="InterPro"/>
</dbReference>
<dbReference type="Pfam" id="PF00005">
    <property type="entry name" value="ABC_tran"/>
    <property type="match status" value="2"/>
</dbReference>
<proteinExistence type="predicted"/>
<evidence type="ECO:0000313" key="6">
    <source>
        <dbReference type="EMBL" id="PZQ52875.1"/>
    </source>
</evidence>
<dbReference type="InterPro" id="IPR003593">
    <property type="entry name" value="AAA+_ATPase"/>
</dbReference>
<feature type="domain" description="ABC transporter" evidence="5">
    <location>
        <begin position="4"/>
        <end position="233"/>
    </location>
</feature>
<dbReference type="PANTHER" id="PTHR19211">
    <property type="entry name" value="ATP-BINDING TRANSPORT PROTEIN-RELATED"/>
    <property type="match status" value="1"/>
</dbReference>
<feature type="compositionally biased region" description="Basic and acidic residues" evidence="4">
    <location>
        <begin position="283"/>
        <end position="301"/>
    </location>
</feature>
<evidence type="ECO:0000256" key="1">
    <source>
        <dbReference type="ARBA" id="ARBA00022737"/>
    </source>
</evidence>
<dbReference type="InterPro" id="IPR027417">
    <property type="entry name" value="P-loop_NTPase"/>
</dbReference>
<dbReference type="PANTHER" id="PTHR19211:SF6">
    <property type="entry name" value="BLL7188 PROTEIN"/>
    <property type="match status" value="1"/>
</dbReference>
<evidence type="ECO:0000259" key="5">
    <source>
        <dbReference type="PROSITE" id="PS50893"/>
    </source>
</evidence>